<evidence type="ECO:0000256" key="1">
    <source>
        <dbReference type="SAM" id="MobiDB-lite"/>
    </source>
</evidence>
<dbReference type="Proteomes" id="UP000759537">
    <property type="component" value="Unassembled WGS sequence"/>
</dbReference>
<organism evidence="2 3">
    <name type="scientific">Russula ochroleuca</name>
    <dbReference type="NCBI Taxonomy" id="152965"/>
    <lineage>
        <taxon>Eukaryota</taxon>
        <taxon>Fungi</taxon>
        <taxon>Dikarya</taxon>
        <taxon>Basidiomycota</taxon>
        <taxon>Agaricomycotina</taxon>
        <taxon>Agaricomycetes</taxon>
        <taxon>Russulales</taxon>
        <taxon>Russulaceae</taxon>
        <taxon>Russula</taxon>
    </lineage>
</organism>
<sequence length="445" mass="48521">MPRSYPAHPSYLAHVSDADESIVLSDLVRSGEVSRLRRRGAIAIRDMTVPQSPVPLALAAPPTTSGASRHSSVSFPPLAQPHPEPDLSETDDDDAEQRQGGVGRWFFRSRLNLRELSTNDFNDPDPLLFPQEVDDRLEDDDDDSSYVLFCGGRLRESDWYNPPNLPRPLDPPARHRASAFRPPPPPCRSSLPRARRTNGCGVLIHLNAQPRRRQGTWVACGTAAETVVRMDARYFDCYAPVKMITSACGCVREGVGCRVCGNPLGIIYVPCQAAADGLNISRASSSSSSGGQSSTGRPQRQSPIQPPGPHYWLPGCQRRRRASTPEIFNFFSERVRSAPEFAFPPIPPEALPSQATQTLSPGVFAASSRRFSASSMQDAFASRQWTDRSSMPSVDSIQASDSPWDSQTGEVAGSIPQEDDGDGDNAEKPEDPVPSGGGQMLWAER</sequence>
<feature type="compositionally biased region" description="Acidic residues" evidence="1">
    <location>
        <begin position="86"/>
        <end position="95"/>
    </location>
</feature>
<dbReference type="AlphaFoldDB" id="A0A9P5N2B1"/>
<evidence type="ECO:0000313" key="3">
    <source>
        <dbReference type="Proteomes" id="UP000759537"/>
    </source>
</evidence>
<feature type="region of interest" description="Disordered" evidence="1">
    <location>
        <begin position="382"/>
        <end position="445"/>
    </location>
</feature>
<proteinExistence type="predicted"/>
<comment type="caution">
    <text evidence="2">The sequence shown here is derived from an EMBL/GenBank/DDBJ whole genome shotgun (WGS) entry which is preliminary data.</text>
</comment>
<feature type="region of interest" description="Disordered" evidence="1">
    <location>
        <begin position="161"/>
        <end position="192"/>
    </location>
</feature>
<accession>A0A9P5N2B1</accession>
<feature type="compositionally biased region" description="Low complexity" evidence="1">
    <location>
        <begin position="54"/>
        <end position="65"/>
    </location>
</feature>
<reference evidence="2" key="2">
    <citation type="journal article" date="2020" name="Nat. Commun.">
        <title>Large-scale genome sequencing of mycorrhizal fungi provides insights into the early evolution of symbiotic traits.</title>
        <authorList>
            <person name="Miyauchi S."/>
            <person name="Kiss E."/>
            <person name="Kuo A."/>
            <person name="Drula E."/>
            <person name="Kohler A."/>
            <person name="Sanchez-Garcia M."/>
            <person name="Morin E."/>
            <person name="Andreopoulos B."/>
            <person name="Barry K.W."/>
            <person name="Bonito G."/>
            <person name="Buee M."/>
            <person name="Carver A."/>
            <person name="Chen C."/>
            <person name="Cichocki N."/>
            <person name="Clum A."/>
            <person name="Culley D."/>
            <person name="Crous P.W."/>
            <person name="Fauchery L."/>
            <person name="Girlanda M."/>
            <person name="Hayes R.D."/>
            <person name="Keri Z."/>
            <person name="LaButti K."/>
            <person name="Lipzen A."/>
            <person name="Lombard V."/>
            <person name="Magnuson J."/>
            <person name="Maillard F."/>
            <person name="Murat C."/>
            <person name="Nolan M."/>
            <person name="Ohm R.A."/>
            <person name="Pangilinan J."/>
            <person name="Pereira M.F."/>
            <person name="Perotto S."/>
            <person name="Peter M."/>
            <person name="Pfister S."/>
            <person name="Riley R."/>
            <person name="Sitrit Y."/>
            <person name="Stielow J.B."/>
            <person name="Szollosi G."/>
            <person name="Zifcakova L."/>
            <person name="Stursova M."/>
            <person name="Spatafora J.W."/>
            <person name="Tedersoo L."/>
            <person name="Vaario L.M."/>
            <person name="Yamada A."/>
            <person name="Yan M."/>
            <person name="Wang P."/>
            <person name="Xu J."/>
            <person name="Bruns T."/>
            <person name="Baldrian P."/>
            <person name="Vilgalys R."/>
            <person name="Dunand C."/>
            <person name="Henrissat B."/>
            <person name="Grigoriev I.V."/>
            <person name="Hibbett D."/>
            <person name="Nagy L.G."/>
            <person name="Martin F.M."/>
        </authorList>
    </citation>
    <scope>NUCLEOTIDE SEQUENCE</scope>
    <source>
        <strain evidence="2">Prilba</strain>
    </source>
</reference>
<feature type="compositionally biased region" description="Polar residues" evidence="1">
    <location>
        <begin position="383"/>
        <end position="409"/>
    </location>
</feature>
<feature type="region of interest" description="Disordered" evidence="1">
    <location>
        <begin position="282"/>
        <end position="316"/>
    </location>
</feature>
<dbReference type="EMBL" id="WHVB01000003">
    <property type="protein sequence ID" value="KAF8484798.1"/>
    <property type="molecule type" value="Genomic_DNA"/>
</dbReference>
<protein>
    <submittedName>
        <fullName evidence="2">Uncharacterized protein</fullName>
    </submittedName>
</protein>
<dbReference type="OrthoDB" id="3270840at2759"/>
<keyword evidence="3" id="KW-1185">Reference proteome</keyword>
<reference evidence="2" key="1">
    <citation type="submission" date="2019-10" db="EMBL/GenBank/DDBJ databases">
        <authorList>
            <consortium name="DOE Joint Genome Institute"/>
            <person name="Kuo A."/>
            <person name="Miyauchi S."/>
            <person name="Kiss E."/>
            <person name="Drula E."/>
            <person name="Kohler A."/>
            <person name="Sanchez-Garcia M."/>
            <person name="Andreopoulos B."/>
            <person name="Barry K.W."/>
            <person name="Bonito G."/>
            <person name="Buee M."/>
            <person name="Carver A."/>
            <person name="Chen C."/>
            <person name="Cichocki N."/>
            <person name="Clum A."/>
            <person name="Culley D."/>
            <person name="Crous P.W."/>
            <person name="Fauchery L."/>
            <person name="Girlanda M."/>
            <person name="Hayes R."/>
            <person name="Keri Z."/>
            <person name="LaButti K."/>
            <person name="Lipzen A."/>
            <person name="Lombard V."/>
            <person name="Magnuson J."/>
            <person name="Maillard F."/>
            <person name="Morin E."/>
            <person name="Murat C."/>
            <person name="Nolan M."/>
            <person name="Ohm R."/>
            <person name="Pangilinan J."/>
            <person name="Pereira M."/>
            <person name="Perotto S."/>
            <person name="Peter M."/>
            <person name="Riley R."/>
            <person name="Sitrit Y."/>
            <person name="Stielow B."/>
            <person name="Szollosi G."/>
            <person name="Zifcakova L."/>
            <person name="Stursova M."/>
            <person name="Spatafora J.W."/>
            <person name="Tedersoo L."/>
            <person name="Vaario L.-M."/>
            <person name="Yamada A."/>
            <person name="Yan M."/>
            <person name="Wang P."/>
            <person name="Xu J."/>
            <person name="Bruns T."/>
            <person name="Baldrian P."/>
            <person name="Vilgalys R."/>
            <person name="Henrissat B."/>
            <person name="Grigoriev I.V."/>
            <person name="Hibbett D."/>
            <person name="Nagy L.G."/>
            <person name="Martin F.M."/>
        </authorList>
    </citation>
    <scope>NUCLEOTIDE SEQUENCE</scope>
    <source>
        <strain evidence="2">Prilba</strain>
    </source>
</reference>
<feature type="region of interest" description="Disordered" evidence="1">
    <location>
        <begin position="54"/>
        <end position="98"/>
    </location>
</feature>
<gene>
    <name evidence="2" type="ORF">DFH94DRAFT_679394</name>
</gene>
<evidence type="ECO:0000313" key="2">
    <source>
        <dbReference type="EMBL" id="KAF8484798.1"/>
    </source>
</evidence>
<name>A0A9P5N2B1_9AGAM</name>
<feature type="compositionally biased region" description="Low complexity" evidence="1">
    <location>
        <begin position="282"/>
        <end position="302"/>
    </location>
</feature>